<keyword evidence="2" id="KW-0808">Transferase</keyword>
<dbReference type="AlphaFoldDB" id="A0AA39NQH2"/>
<dbReference type="Gene3D" id="1.10.10.10">
    <property type="entry name" value="Winged helix-like DNA-binding domain superfamily/Winged helix DNA-binding domain"/>
    <property type="match status" value="1"/>
</dbReference>
<keyword evidence="7" id="KW-1185">Reference proteome</keyword>
<proteinExistence type="predicted"/>
<dbReference type="GO" id="GO:0032259">
    <property type="term" value="P:methylation"/>
    <property type="evidence" value="ECO:0007669"/>
    <property type="project" value="UniProtKB-KW"/>
</dbReference>
<dbReference type="RefSeq" id="XP_060339775.1">
    <property type="nucleotide sequence ID" value="XM_060470942.1"/>
</dbReference>
<dbReference type="PANTHER" id="PTHR43712:SF2">
    <property type="entry name" value="O-METHYLTRANSFERASE CICE"/>
    <property type="match status" value="1"/>
</dbReference>
<dbReference type="PROSITE" id="PS00879">
    <property type="entry name" value="ODR_DC_2_2"/>
    <property type="match status" value="1"/>
</dbReference>
<evidence type="ECO:0000256" key="2">
    <source>
        <dbReference type="ARBA" id="ARBA00022679"/>
    </source>
</evidence>
<protein>
    <submittedName>
        <fullName evidence="6">S-adenosyl-L-methionine-dependent methyltransferase</fullName>
    </submittedName>
</protein>
<sequence length="421" mass="46617">MAGNNSALLPSFTSLVAHLHTLLNDIEREVVTNIDSRDPSLVSSSQAAPSSGSLLRAYRKFGQLCDKLASYAADPSEHITTIGGAFHESNALQVVSELGVADALGAQQVSLSELAHKVDADPTRLRQCMRTLVNRGLFRETTFGSDMFANNRMSSILLSAHEKNLHGFVGHWCDDAYHAGVHIVPAVKTEGASKTPFEILRGTSIWEYYQTPDGTAARERLNRAMIGAEPLLHGSLIYGYDWTKHGEEITIIDVGGGIGGAGIEFTRRFPKIKVIIQDRASVLEAAPKFWDEHAPECKPRVTFMPHDFFTPQPAIDCHGGRIYFMRFILHDWSDDDCVRILQFICSAMKEISDSRLYIAEAILDADSDRFKYMVSMQMMTLVGAMERTESEFEGILGKAGLKVENIWRNPGFTSLIECTIA</sequence>
<dbReference type="InterPro" id="IPR016461">
    <property type="entry name" value="COMT-like"/>
</dbReference>
<evidence type="ECO:0000256" key="3">
    <source>
        <dbReference type="ARBA" id="ARBA00022691"/>
    </source>
</evidence>
<dbReference type="InterPro" id="IPR036388">
    <property type="entry name" value="WH-like_DNA-bd_sf"/>
</dbReference>
<dbReference type="SUPFAM" id="SSF46785">
    <property type="entry name" value="Winged helix' DNA-binding domain"/>
    <property type="match status" value="1"/>
</dbReference>
<dbReference type="PANTHER" id="PTHR43712">
    <property type="entry name" value="PUTATIVE (AFU_ORTHOLOGUE AFUA_4G14580)-RELATED"/>
    <property type="match status" value="1"/>
</dbReference>
<dbReference type="InterPro" id="IPR029063">
    <property type="entry name" value="SAM-dependent_MTases_sf"/>
</dbReference>
<dbReference type="EMBL" id="JAUEPS010000001">
    <property type="protein sequence ID" value="KAK0469982.1"/>
    <property type="molecule type" value="Genomic_DNA"/>
</dbReference>
<gene>
    <name evidence="6" type="ORF">EV420DRAFT_1497764</name>
</gene>
<dbReference type="GO" id="GO:0008171">
    <property type="term" value="F:O-methyltransferase activity"/>
    <property type="evidence" value="ECO:0007669"/>
    <property type="project" value="InterPro"/>
</dbReference>
<dbReference type="InterPro" id="IPR012967">
    <property type="entry name" value="COMT_dimerisation"/>
</dbReference>
<accession>A0AA39NQH2</accession>
<dbReference type="PROSITE" id="PS51683">
    <property type="entry name" value="SAM_OMT_II"/>
    <property type="match status" value="1"/>
</dbReference>
<feature type="domain" description="O-methyltransferase dimerisation" evidence="5">
    <location>
        <begin position="85"/>
        <end position="159"/>
    </location>
</feature>
<reference evidence="6" key="1">
    <citation type="submission" date="2023-06" db="EMBL/GenBank/DDBJ databases">
        <authorList>
            <consortium name="Lawrence Berkeley National Laboratory"/>
            <person name="Ahrendt S."/>
            <person name="Sahu N."/>
            <person name="Indic B."/>
            <person name="Wong-Bajracharya J."/>
            <person name="Merenyi Z."/>
            <person name="Ke H.-M."/>
            <person name="Monk M."/>
            <person name="Kocsube S."/>
            <person name="Drula E."/>
            <person name="Lipzen A."/>
            <person name="Balint B."/>
            <person name="Henrissat B."/>
            <person name="Andreopoulos B."/>
            <person name="Martin F.M."/>
            <person name="Harder C.B."/>
            <person name="Rigling D."/>
            <person name="Ford K.L."/>
            <person name="Foster G.D."/>
            <person name="Pangilinan J."/>
            <person name="Papanicolaou A."/>
            <person name="Barry K."/>
            <person name="LaButti K."/>
            <person name="Viragh M."/>
            <person name="Koriabine M."/>
            <person name="Yan M."/>
            <person name="Riley R."/>
            <person name="Champramary S."/>
            <person name="Plett K.L."/>
            <person name="Tsai I.J."/>
            <person name="Slot J."/>
            <person name="Sipos G."/>
            <person name="Plett J."/>
            <person name="Nagy L.G."/>
            <person name="Grigoriev I.V."/>
        </authorList>
    </citation>
    <scope>NUCLEOTIDE SEQUENCE</scope>
    <source>
        <strain evidence="6">CCBAS 213</strain>
    </source>
</reference>
<dbReference type="Proteomes" id="UP001175211">
    <property type="component" value="Unassembled WGS sequence"/>
</dbReference>
<dbReference type="InterPro" id="IPR022657">
    <property type="entry name" value="De-COase2_CS"/>
</dbReference>
<dbReference type="Pfam" id="PF00891">
    <property type="entry name" value="Methyltransf_2"/>
    <property type="match status" value="1"/>
</dbReference>
<keyword evidence="1 6" id="KW-0489">Methyltransferase</keyword>
<evidence type="ECO:0000313" key="7">
    <source>
        <dbReference type="Proteomes" id="UP001175211"/>
    </source>
</evidence>
<dbReference type="SUPFAM" id="SSF53335">
    <property type="entry name" value="S-adenosyl-L-methionine-dependent methyltransferases"/>
    <property type="match status" value="1"/>
</dbReference>
<comment type="caution">
    <text evidence="6">The sequence shown here is derived from an EMBL/GenBank/DDBJ whole genome shotgun (WGS) entry which is preliminary data.</text>
</comment>
<dbReference type="Pfam" id="PF08100">
    <property type="entry name" value="Dimerisation"/>
    <property type="match status" value="1"/>
</dbReference>
<feature type="domain" description="O-methyltransferase C-terminal" evidence="4">
    <location>
        <begin position="190"/>
        <end position="401"/>
    </location>
</feature>
<organism evidence="6 7">
    <name type="scientific">Armillaria tabescens</name>
    <name type="common">Ringless honey mushroom</name>
    <name type="synonym">Agaricus tabescens</name>
    <dbReference type="NCBI Taxonomy" id="1929756"/>
    <lineage>
        <taxon>Eukaryota</taxon>
        <taxon>Fungi</taxon>
        <taxon>Dikarya</taxon>
        <taxon>Basidiomycota</taxon>
        <taxon>Agaricomycotina</taxon>
        <taxon>Agaricomycetes</taxon>
        <taxon>Agaricomycetidae</taxon>
        <taxon>Agaricales</taxon>
        <taxon>Marasmiineae</taxon>
        <taxon>Physalacriaceae</taxon>
        <taxon>Desarmillaria</taxon>
    </lineage>
</organism>
<dbReference type="InterPro" id="IPR036390">
    <property type="entry name" value="WH_DNA-bd_sf"/>
</dbReference>
<dbReference type="InterPro" id="IPR001077">
    <property type="entry name" value="COMT_C"/>
</dbReference>
<dbReference type="GeneID" id="85354490"/>
<evidence type="ECO:0000259" key="5">
    <source>
        <dbReference type="Pfam" id="PF08100"/>
    </source>
</evidence>
<evidence type="ECO:0000256" key="1">
    <source>
        <dbReference type="ARBA" id="ARBA00022603"/>
    </source>
</evidence>
<dbReference type="GO" id="GO:0046983">
    <property type="term" value="F:protein dimerization activity"/>
    <property type="evidence" value="ECO:0007669"/>
    <property type="project" value="InterPro"/>
</dbReference>
<keyword evidence="3" id="KW-0949">S-adenosyl-L-methionine</keyword>
<dbReference type="Gene3D" id="3.40.50.150">
    <property type="entry name" value="Vaccinia Virus protein VP39"/>
    <property type="match status" value="1"/>
</dbReference>
<evidence type="ECO:0000259" key="4">
    <source>
        <dbReference type="Pfam" id="PF00891"/>
    </source>
</evidence>
<evidence type="ECO:0000313" key="6">
    <source>
        <dbReference type="EMBL" id="KAK0469982.1"/>
    </source>
</evidence>
<name>A0AA39NQH2_ARMTA</name>